<sequence>MKILILFFLIFTNSYSQDFTGKWKIISLEDKTIYVNKLTDSIYIKDSNSKTTIKELKEMSEQFIYPTTFIFGENGDFESYNPLEGISKGNFVVDRKKNTLTIIEANGKRNEAIFLFNNGILFLQPIKEKGETKIGFRKE</sequence>
<dbReference type="RefSeq" id="WP_166236045.1">
    <property type="nucleotide sequence ID" value="NZ_JAAJBV010000003.1"/>
</dbReference>
<protein>
    <recommendedName>
        <fullName evidence="3">Lipocalin-like domain-containing protein</fullName>
    </recommendedName>
</protein>
<reference evidence="1 2" key="1">
    <citation type="submission" date="2020-02" db="EMBL/GenBank/DDBJ databases">
        <authorList>
            <person name="Chen W.-M."/>
        </authorList>
    </citation>
    <scope>NUCLEOTIDE SEQUENCE [LARGE SCALE GENOMIC DNA]</scope>
    <source>
        <strain evidence="1 2">TWA-26</strain>
    </source>
</reference>
<proteinExistence type="predicted"/>
<comment type="caution">
    <text evidence="1">The sequence shown here is derived from an EMBL/GenBank/DDBJ whole genome shotgun (WGS) entry which is preliminary data.</text>
</comment>
<dbReference type="Proteomes" id="UP000761423">
    <property type="component" value="Unassembled WGS sequence"/>
</dbReference>
<gene>
    <name evidence="1" type="ORF">G4L40_04905</name>
</gene>
<evidence type="ECO:0008006" key="3">
    <source>
        <dbReference type="Google" id="ProtNLM"/>
    </source>
</evidence>
<accession>A0ABX0IA82</accession>
<evidence type="ECO:0000313" key="2">
    <source>
        <dbReference type="Proteomes" id="UP000761423"/>
    </source>
</evidence>
<organism evidence="1 2">
    <name type="scientific">Flavobacterium celericrescens</name>
    <dbReference type="NCBI Taxonomy" id="2709780"/>
    <lineage>
        <taxon>Bacteria</taxon>
        <taxon>Pseudomonadati</taxon>
        <taxon>Bacteroidota</taxon>
        <taxon>Flavobacteriia</taxon>
        <taxon>Flavobacteriales</taxon>
        <taxon>Flavobacteriaceae</taxon>
        <taxon>Flavobacterium</taxon>
    </lineage>
</organism>
<evidence type="ECO:0000313" key="1">
    <source>
        <dbReference type="EMBL" id="NHM04041.1"/>
    </source>
</evidence>
<keyword evidence="2" id="KW-1185">Reference proteome</keyword>
<name>A0ABX0IA82_9FLAO</name>
<dbReference type="EMBL" id="JAAJBV010000003">
    <property type="protein sequence ID" value="NHM04041.1"/>
    <property type="molecule type" value="Genomic_DNA"/>
</dbReference>